<evidence type="ECO:0000313" key="2">
    <source>
        <dbReference type="Proteomes" id="UP000182993"/>
    </source>
</evidence>
<dbReference type="SUPFAM" id="SSF102588">
    <property type="entry name" value="LmbE-like"/>
    <property type="match status" value="1"/>
</dbReference>
<protein>
    <submittedName>
        <fullName evidence="1">Glucosamine-6-phosphate deaminase-like protein</fullName>
    </submittedName>
</protein>
<dbReference type="PANTHER" id="PTHR12993">
    <property type="entry name" value="N-ACETYLGLUCOSAMINYL-PHOSPHATIDYLINOSITOL DE-N-ACETYLASE-RELATED"/>
    <property type="match status" value="1"/>
</dbReference>
<reference evidence="2" key="1">
    <citation type="submission" date="2016-06" db="EMBL/GenBank/DDBJ databases">
        <title>Whole genome sequencing of Thermus brockianus strain GE-1.</title>
        <authorList>
            <person name="Schaefers C."/>
            <person name="Blank S."/>
            <person name="Wiebusch S."/>
            <person name="Elleuche S."/>
            <person name="Antranikian G."/>
        </authorList>
    </citation>
    <scope>NUCLEOTIDE SEQUENCE [LARGE SCALE GENOMIC DNA]</scope>
    <source>
        <strain evidence="2">GE-1</strain>
        <plasmid evidence="2">ptb1</plasmid>
    </source>
</reference>
<dbReference type="Proteomes" id="UP000182993">
    <property type="component" value="Plasmid pTB1"/>
</dbReference>
<dbReference type="Gene3D" id="3.40.50.10320">
    <property type="entry name" value="LmbE-like"/>
    <property type="match status" value="1"/>
</dbReference>
<dbReference type="EMBL" id="CP016313">
    <property type="protein sequence ID" value="APD10490.1"/>
    <property type="molecule type" value="Genomic_DNA"/>
</dbReference>
<dbReference type="RefSeq" id="WP_071678173.1">
    <property type="nucleotide sequence ID" value="NZ_CP016313.1"/>
</dbReference>
<dbReference type="KEGG" id="tbc:A0O31_02467"/>
<geneLocation type="plasmid" evidence="2">
    <name>ptb1</name>
</geneLocation>
<sequence>MGSKWLWWLLVLAGLAALFINAPWLLQQAYAWYYRGKVGGLPPYPDPLKVRLLVLAPHPDDESLAAAGLMQKVLRAGGEVYIAWMTLGDGFQWDAALLDRRFRPTPEDLRRLALVRMGEAKAAARTLGVPEDHLFFLGYPDRGLLHLFLENFYAPYRSPATRLDHVAYPGTLSPGAPYTGEAWEEDLKRVWLRAKPDLVLVPAPEDAHVDHRATAYMALRLMGERSALDRLRFYIVHGGLEWPLPKGLHPGLYLEPPPRGRHLPWWRLDLSTEEAERKFQALRAHRSQMEILGRFMEAFVRRNELFSRPESP</sequence>
<accession>A0A1J0LWG9</accession>
<name>A0A1J0LWG9_THEBO</name>
<keyword evidence="1" id="KW-0614">Plasmid</keyword>
<dbReference type="Pfam" id="PF02585">
    <property type="entry name" value="PIG-L"/>
    <property type="match status" value="1"/>
</dbReference>
<dbReference type="OrthoDB" id="9790023at2"/>
<dbReference type="InterPro" id="IPR003737">
    <property type="entry name" value="GlcNAc_PI_deacetylase-related"/>
</dbReference>
<dbReference type="GO" id="GO:0016811">
    <property type="term" value="F:hydrolase activity, acting on carbon-nitrogen (but not peptide) bonds, in linear amides"/>
    <property type="evidence" value="ECO:0007669"/>
    <property type="project" value="TreeGrafter"/>
</dbReference>
<dbReference type="PANTHER" id="PTHR12993:SF29">
    <property type="entry name" value="BLR3841 PROTEIN"/>
    <property type="match status" value="1"/>
</dbReference>
<organism evidence="1 2">
    <name type="scientific">Thermus brockianus</name>
    <dbReference type="NCBI Taxonomy" id="56956"/>
    <lineage>
        <taxon>Bacteria</taxon>
        <taxon>Thermotogati</taxon>
        <taxon>Deinococcota</taxon>
        <taxon>Deinococci</taxon>
        <taxon>Thermales</taxon>
        <taxon>Thermaceae</taxon>
        <taxon>Thermus</taxon>
    </lineage>
</organism>
<dbReference type="AlphaFoldDB" id="A0A1J0LWG9"/>
<proteinExistence type="predicted"/>
<evidence type="ECO:0000313" key="1">
    <source>
        <dbReference type="EMBL" id="APD10490.1"/>
    </source>
</evidence>
<gene>
    <name evidence="1" type="ORF">A0O31_02467</name>
</gene>
<dbReference type="InterPro" id="IPR024078">
    <property type="entry name" value="LmbE-like_dom_sf"/>
</dbReference>